<dbReference type="EMBL" id="JBBXJM010000007">
    <property type="protein sequence ID" value="KAL1405029.1"/>
    <property type="molecule type" value="Genomic_DNA"/>
</dbReference>
<reference evidence="1 2" key="1">
    <citation type="submission" date="2023-08" db="EMBL/GenBank/DDBJ databases">
        <title>Annotated Genome Sequence of Vanrija albida AlHP1.</title>
        <authorList>
            <person name="Herzog R."/>
        </authorList>
    </citation>
    <scope>NUCLEOTIDE SEQUENCE [LARGE SCALE GENOMIC DNA]</scope>
    <source>
        <strain evidence="1 2">AlHP1</strain>
    </source>
</reference>
<evidence type="ECO:0000313" key="2">
    <source>
        <dbReference type="Proteomes" id="UP001565368"/>
    </source>
</evidence>
<protein>
    <submittedName>
        <fullName evidence="1">Uncharacterized protein</fullName>
    </submittedName>
</protein>
<proteinExistence type="predicted"/>
<dbReference type="RefSeq" id="XP_069204973.1">
    <property type="nucleotide sequence ID" value="XM_069357036.1"/>
</dbReference>
<comment type="caution">
    <text evidence="1">The sequence shown here is derived from an EMBL/GenBank/DDBJ whole genome shotgun (WGS) entry which is preliminary data.</text>
</comment>
<name>A0ABR3PRE6_9TREE</name>
<organism evidence="1 2">
    <name type="scientific">Vanrija albida</name>
    <dbReference type="NCBI Taxonomy" id="181172"/>
    <lineage>
        <taxon>Eukaryota</taxon>
        <taxon>Fungi</taxon>
        <taxon>Dikarya</taxon>
        <taxon>Basidiomycota</taxon>
        <taxon>Agaricomycotina</taxon>
        <taxon>Tremellomycetes</taxon>
        <taxon>Trichosporonales</taxon>
        <taxon>Trichosporonaceae</taxon>
        <taxon>Vanrija</taxon>
    </lineage>
</organism>
<sequence length="369" mass="40966">MPFTTHSQDSSPNVATTSEPSTFDYEHALREVFHVLVRYLEPKDKHDMRLVSSSLRDAVDSRPITGAWLERCPRSAKRTPILTPFDGARSILMPSSDRADHVRKYVCHMRGLRTLCITGTPIGPNGLKALLVPDRLRLLQEVMLWPEADSEGAGDGYLPDLSPLFPKDPEQAPPTLTISCGAGALQGTISPTPRTSLKNTTILIPNSAQHINLNYLVEPEDSYVGAVHPILEYAWGVKNKRIVITFVPTGCTSQQLATIASNVLPEGENNLRRRDWLISTLFKVYEEFGFGVLLNVKGLRHLFFPPLTVNAATAAGADIARRIAARLSPLPTISDDWEYSIRKRNALTFDMIVDIFPNPIDHYAFADDV</sequence>
<dbReference type="GeneID" id="95989695"/>
<gene>
    <name evidence="1" type="ORF">Q8F55_008652</name>
</gene>
<evidence type="ECO:0000313" key="1">
    <source>
        <dbReference type="EMBL" id="KAL1405029.1"/>
    </source>
</evidence>
<keyword evidence="2" id="KW-1185">Reference proteome</keyword>
<dbReference type="Proteomes" id="UP001565368">
    <property type="component" value="Unassembled WGS sequence"/>
</dbReference>
<accession>A0ABR3PRE6</accession>